<dbReference type="PANTHER" id="PTHR43574">
    <property type="entry name" value="EPIMERASE-RELATED"/>
    <property type="match status" value="1"/>
</dbReference>
<keyword evidence="4" id="KW-1185">Reference proteome</keyword>
<evidence type="ECO:0000256" key="1">
    <source>
        <dbReference type="ARBA" id="ARBA00023027"/>
    </source>
</evidence>
<sequence>MNKIDINNCTILITGVAGFIGGALALRLITSTKARIIGIDNLNDYYDVRLKEYRLDVIREIDVNHRFVFKKLDIVDRDAVYDLFNSYKPDIVVHLAAQAGVRYSIENPYVYIQNNIVGFFNIIDACRKMIEMNAPVRHFLFASSSSVYGNNEKIPYLESDNTDHPVSLYAATKKADEVIGYSYAQLYGIPMTGMRFFTVYGPVGRPDMAYYKFTEELVKGKNVKLYNQGKNKRDFTYIDDVVDAIEKIMQKTPVVDRNGATYDIYNIGSNHPLETVEFVKILSEALKEHRVLDEDFVVDDSIVLCDAVVGDVDVTYADTERLYECFGIKPKHKIDDGLKRFAEWYFAYRNQ</sequence>
<dbReference type="Gene3D" id="3.40.50.720">
    <property type="entry name" value="NAD(P)-binding Rossmann-like Domain"/>
    <property type="match status" value="1"/>
</dbReference>
<organism evidence="3 4">
    <name type="scientific">Eubacterium cellulosolvens (strain ATCC 43171 / JCM 9499 / 6)</name>
    <name type="common">Cillobacterium cellulosolvens</name>
    <dbReference type="NCBI Taxonomy" id="633697"/>
    <lineage>
        <taxon>Bacteria</taxon>
        <taxon>Bacillati</taxon>
        <taxon>Bacillota</taxon>
        <taxon>Clostridia</taxon>
        <taxon>Eubacteriales</taxon>
        <taxon>Eubacteriaceae</taxon>
        <taxon>Eubacterium</taxon>
    </lineage>
</organism>
<protein>
    <submittedName>
        <fullName evidence="3">Nucleoside-diphosphate-sugar epimerase</fullName>
    </submittedName>
</protein>
<dbReference type="OrthoDB" id="9811743at2"/>
<dbReference type="InterPro" id="IPR036291">
    <property type="entry name" value="NAD(P)-bd_dom_sf"/>
</dbReference>
<keyword evidence="1" id="KW-0520">NAD</keyword>
<dbReference type="HOGENOM" id="CLU_007383_1_7_9"/>
<reference evidence="3 4" key="1">
    <citation type="submission" date="2010-08" db="EMBL/GenBank/DDBJ databases">
        <authorList>
            <consortium name="US DOE Joint Genome Institute (JGI-PGF)"/>
            <person name="Lucas S."/>
            <person name="Copeland A."/>
            <person name="Lapidus A."/>
            <person name="Cheng J.-F."/>
            <person name="Bruce D."/>
            <person name="Goodwin L."/>
            <person name="Pitluck S."/>
            <person name="Land M.L."/>
            <person name="Hauser L."/>
            <person name="Chang Y.-J."/>
            <person name="Anderson I.J."/>
            <person name="Johnson E."/>
            <person name="Mulhopadhyay B."/>
            <person name="Kyrpides N."/>
            <person name="Woyke T.J."/>
        </authorList>
    </citation>
    <scope>NUCLEOTIDE SEQUENCE [LARGE SCALE GENOMIC DNA]</scope>
    <source>
        <strain evidence="3 4">6</strain>
    </source>
</reference>
<feature type="domain" description="NAD(P)-binding" evidence="2">
    <location>
        <begin position="12"/>
        <end position="340"/>
    </location>
</feature>
<dbReference type="InterPro" id="IPR016040">
    <property type="entry name" value="NAD(P)-bd_dom"/>
</dbReference>
<dbReference type="AlphaFoldDB" id="I5AW49"/>
<reference evidence="3 4" key="2">
    <citation type="submission" date="2012-02" db="EMBL/GenBank/DDBJ databases">
        <title>Improved High-Quality Draft sequence of Eubacterium cellulosolvens 6.</title>
        <authorList>
            <consortium name="US DOE Joint Genome Institute"/>
            <person name="Lucas S."/>
            <person name="Han J."/>
            <person name="Lapidus A."/>
            <person name="Cheng J.-F."/>
            <person name="Goodwin L."/>
            <person name="Pitluck S."/>
            <person name="Peters L."/>
            <person name="Mikhailova N."/>
            <person name="Gu W."/>
            <person name="Detter J.C."/>
            <person name="Han C."/>
            <person name="Tapia R."/>
            <person name="Land M."/>
            <person name="Hauser L."/>
            <person name="Kyrpides N."/>
            <person name="Ivanova N."/>
            <person name="Pagani I."/>
            <person name="Johnson E."/>
            <person name="Mukhopadhyay B."/>
            <person name="Anderson I."/>
            <person name="Woyke T."/>
        </authorList>
    </citation>
    <scope>NUCLEOTIDE SEQUENCE [LARGE SCALE GENOMIC DNA]</scope>
    <source>
        <strain evidence="3 4">6</strain>
    </source>
</reference>
<evidence type="ECO:0000313" key="3">
    <source>
        <dbReference type="EMBL" id="EIM58022.1"/>
    </source>
</evidence>
<dbReference type="Proteomes" id="UP000005753">
    <property type="component" value="Chromosome"/>
</dbReference>
<name>I5AW49_EUBC6</name>
<gene>
    <name evidence="3" type="ORF">EubceDRAFT1_2272</name>
</gene>
<dbReference type="eggNOG" id="COG0451">
    <property type="taxonomic scope" value="Bacteria"/>
</dbReference>
<proteinExistence type="predicted"/>
<evidence type="ECO:0000259" key="2">
    <source>
        <dbReference type="Pfam" id="PF16363"/>
    </source>
</evidence>
<dbReference type="PRINTS" id="PR01713">
    <property type="entry name" value="NUCEPIMERASE"/>
</dbReference>
<dbReference type="SUPFAM" id="SSF51735">
    <property type="entry name" value="NAD(P)-binding Rossmann-fold domains"/>
    <property type="match status" value="1"/>
</dbReference>
<accession>I5AW49</accession>
<dbReference type="EMBL" id="CM001487">
    <property type="protein sequence ID" value="EIM58022.1"/>
    <property type="molecule type" value="Genomic_DNA"/>
</dbReference>
<dbReference type="STRING" id="633697.EubceDRAFT1_2272"/>
<dbReference type="Pfam" id="PF16363">
    <property type="entry name" value="GDP_Man_Dehyd"/>
    <property type="match status" value="1"/>
</dbReference>
<evidence type="ECO:0000313" key="4">
    <source>
        <dbReference type="Proteomes" id="UP000005753"/>
    </source>
</evidence>